<keyword evidence="4" id="KW-0812">Transmembrane</keyword>
<evidence type="ECO:0000256" key="2">
    <source>
        <dbReference type="PROSITE-ProRule" id="PRU00284"/>
    </source>
</evidence>
<keyword evidence="4" id="KW-1133">Transmembrane helix</keyword>
<keyword evidence="4" id="KW-0472">Membrane</keyword>
<dbReference type="PANTHER" id="PTHR32089">
    <property type="entry name" value="METHYL-ACCEPTING CHEMOTAXIS PROTEIN MCPB"/>
    <property type="match status" value="1"/>
</dbReference>
<reference evidence="6 7" key="1">
    <citation type="submission" date="2011-08" db="EMBL/GenBank/DDBJ databases">
        <title>Complete sequence of Thermoanaerobacter wiegelii Rt8.B1.</title>
        <authorList>
            <consortium name="US DOE Joint Genome Institute"/>
            <person name="Lucas S."/>
            <person name="Han J."/>
            <person name="Lapidus A."/>
            <person name="Cheng J.-F."/>
            <person name="Goodwin L."/>
            <person name="Pitluck S."/>
            <person name="Peters L."/>
            <person name="Mikhailova N."/>
            <person name="Zeytun A."/>
            <person name="Daligault H."/>
            <person name="Detter J.C."/>
            <person name="Han C."/>
            <person name="Tapia R."/>
            <person name="Land M."/>
            <person name="Hauser L."/>
            <person name="Kyrpides N."/>
            <person name="Ivanova N."/>
            <person name="Pagani I."/>
            <person name="Hemme C."/>
            <person name="Woyke T."/>
        </authorList>
    </citation>
    <scope>NUCLEOTIDE SEQUENCE [LARGE SCALE GENOMIC DNA]</scope>
    <source>
        <strain evidence="6 7">Rt8.B1</strain>
    </source>
</reference>
<dbReference type="eggNOG" id="COG0840">
    <property type="taxonomic scope" value="Bacteria"/>
</dbReference>
<organism evidence="6 7">
    <name type="scientific">Thermoanaerobacter wiegelii Rt8.B1</name>
    <dbReference type="NCBI Taxonomy" id="697303"/>
    <lineage>
        <taxon>Bacteria</taxon>
        <taxon>Bacillati</taxon>
        <taxon>Bacillota</taxon>
        <taxon>Clostridia</taxon>
        <taxon>Thermoanaerobacterales</taxon>
        <taxon>Thermoanaerobacteraceae</taxon>
        <taxon>Thermoanaerobacter</taxon>
    </lineage>
</organism>
<evidence type="ECO:0000256" key="1">
    <source>
        <dbReference type="ARBA" id="ARBA00023224"/>
    </source>
</evidence>
<evidence type="ECO:0000256" key="4">
    <source>
        <dbReference type="SAM" id="Phobius"/>
    </source>
</evidence>
<accession>G2MQT8</accession>
<dbReference type="SUPFAM" id="SSF58104">
    <property type="entry name" value="Methyl-accepting chemotaxis protein (MCP) signaling domain"/>
    <property type="match status" value="1"/>
</dbReference>
<keyword evidence="3" id="KW-0175">Coiled coil</keyword>
<feature type="transmembrane region" description="Helical" evidence="4">
    <location>
        <begin position="12"/>
        <end position="32"/>
    </location>
</feature>
<feature type="domain" description="Methyl-accepting transducer" evidence="5">
    <location>
        <begin position="250"/>
        <end position="486"/>
    </location>
</feature>
<dbReference type="EMBL" id="CP002991">
    <property type="protein sequence ID" value="AEM77987.1"/>
    <property type="molecule type" value="Genomic_DNA"/>
</dbReference>
<evidence type="ECO:0000313" key="6">
    <source>
        <dbReference type="EMBL" id="AEM77987.1"/>
    </source>
</evidence>
<dbReference type="HOGENOM" id="CLU_1460658_0_0_9"/>
<keyword evidence="7" id="KW-1185">Reference proteome</keyword>
<dbReference type="SMART" id="SM00283">
    <property type="entry name" value="MA"/>
    <property type="match status" value="1"/>
</dbReference>
<sequence>MGKTIRAQLIRSFVIVGVLITILSFTVNLGLINTIKNIENLRKYVVNQVINVSSAQVQIAVLSGNLQQTLNDYMLGNTTNFSIGASVSSMETYIYNIENTVKDYKNKEKYKELQNDISLMKEDISNLKKVIKDLPEKYDPVEDSDKVTSITYYLNHLQSALSDFSSTYSQGFLPYFNQMIEDNKKIFYISLGISSAIIVIILIYASIIVRKLKKFAKLINSEIDNAVKQSEEVMNYAVNIRDKSEENTLNITSSKQGLEDLVNGINIISENINEVAESITKVSETNENLSQVSDKLMRDMNEAMMKIKEIEENANRQGGEVKSLIESLQESLETSKNTSKQLNELEKRMGGIKDILYSISDIAEQTNLLALNAAIEAARAGENGRGFAVVAEEIRKLAAQSTDSVERIGEIIESLTKFTRDTVDNVIKNIDTSTKASSEVNKVLDIFEQTKEGFDKVSDVISEISVAAEETAVSSSQTLKAMKNVMAASQNISAQVEEILASSQQLLAEINVVDENNLKNLEHIKEQVEYTEEQKSNMQKITNIVKQL</sequence>
<dbReference type="InterPro" id="IPR004089">
    <property type="entry name" value="MCPsignal_dom"/>
</dbReference>
<dbReference type="GO" id="GO:0007165">
    <property type="term" value="P:signal transduction"/>
    <property type="evidence" value="ECO:0007669"/>
    <property type="project" value="UniProtKB-KW"/>
</dbReference>
<dbReference type="Gene3D" id="1.10.287.950">
    <property type="entry name" value="Methyl-accepting chemotaxis protein"/>
    <property type="match status" value="1"/>
</dbReference>
<dbReference type="PROSITE" id="PS50111">
    <property type="entry name" value="CHEMOTAXIS_TRANSDUC_2"/>
    <property type="match status" value="1"/>
</dbReference>
<dbReference type="Proteomes" id="UP000008276">
    <property type="component" value="Chromosome"/>
</dbReference>
<dbReference type="AlphaFoldDB" id="G2MQT8"/>
<name>G2MQT8_9THEO</name>
<dbReference type="KEGG" id="twi:Thewi_0526"/>
<dbReference type="PANTHER" id="PTHR32089:SF112">
    <property type="entry name" value="LYSOZYME-LIKE PROTEIN-RELATED"/>
    <property type="match status" value="1"/>
</dbReference>
<dbReference type="GO" id="GO:0016020">
    <property type="term" value="C:membrane"/>
    <property type="evidence" value="ECO:0007669"/>
    <property type="project" value="InterPro"/>
</dbReference>
<dbReference type="STRING" id="697303.Thewi_0526"/>
<protein>
    <recommendedName>
        <fullName evidence="5">Methyl-accepting transducer domain-containing protein</fullName>
    </recommendedName>
</protein>
<proteinExistence type="predicted"/>
<evidence type="ECO:0000256" key="3">
    <source>
        <dbReference type="SAM" id="Coils"/>
    </source>
</evidence>
<gene>
    <name evidence="6" type="ORF">Thewi_0526</name>
</gene>
<evidence type="ECO:0000259" key="5">
    <source>
        <dbReference type="PROSITE" id="PS50111"/>
    </source>
</evidence>
<evidence type="ECO:0000313" key="7">
    <source>
        <dbReference type="Proteomes" id="UP000008276"/>
    </source>
</evidence>
<feature type="transmembrane region" description="Helical" evidence="4">
    <location>
        <begin position="186"/>
        <end position="209"/>
    </location>
</feature>
<keyword evidence="1 2" id="KW-0807">Transducer</keyword>
<dbReference type="Pfam" id="PF00015">
    <property type="entry name" value="MCPsignal"/>
    <property type="match status" value="1"/>
</dbReference>
<feature type="coiled-coil region" evidence="3">
    <location>
        <begin position="293"/>
        <end position="348"/>
    </location>
</feature>